<dbReference type="PROSITE" id="PS00237">
    <property type="entry name" value="G_PROTEIN_RECEP_F1_1"/>
    <property type="match status" value="1"/>
</dbReference>
<protein>
    <recommendedName>
        <fullName evidence="11">Olfactory receptor</fullName>
    </recommendedName>
</protein>
<proteinExistence type="inferred from homology"/>
<keyword evidence="11" id="KW-1003">Cell membrane</keyword>
<evidence type="ECO:0000256" key="8">
    <source>
        <dbReference type="ARBA" id="ARBA00023180"/>
    </source>
</evidence>
<keyword evidence="11" id="KW-0716">Sensory transduction</keyword>
<feature type="non-terminal residue" evidence="13">
    <location>
        <position position="1"/>
    </location>
</feature>
<dbReference type="Proteomes" id="UP000627253">
    <property type="component" value="Unassembled WGS sequence"/>
</dbReference>
<keyword evidence="3 10" id="KW-0812">Transmembrane</keyword>
<comment type="similarity">
    <text evidence="10">Belongs to the G-protein coupled receptor 1 family.</text>
</comment>
<keyword evidence="4 11" id="KW-1133">Transmembrane helix</keyword>
<evidence type="ECO:0000313" key="13">
    <source>
        <dbReference type="EMBL" id="NXX47599.1"/>
    </source>
</evidence>
<dbReference type="InterPro" id="IPR000276">
    <property type="entry name" value="GPCR_Rhodpsn"/>
</dbReference>
<keyword evidence="8" id="KW-0325">Glycoprotein</keyword>
<comment type="function">
    <text evidence="1">Odorant receptor.</text>
</comment>
<dbReference type="GO" id="GO:0004930">
    <property type="term" value="F:G protein-coupled receptor activity"/>
    <property type="evidence" value="ECO:0007669"/>
    <property type="project" value="UniProtKB-KW"/>
</dbReference>
<evidence type="ECO:0000313" key="14">
    <source>
        <dbReference type="Proteomes" id="UP000627253"/>
    </source>
</evidence>
<evidence type="ECO:0000256" key="10">
    <source>
        <dbReference type="RuleBase" id="RU000688"/>
    </source>
</evidence>
<feature type="domain" description="G-protein coupled receptors family 1 profile" evidence="12">
    <location>
        <begin position="47"/>
        <end position="295"/>
    </location>
</feature>
<dbReference type="Gene3D" id="1.20.1070.10">
    <property type="entry name" value="Rhodopsin 7-helix transmembrane proteins"/>
    <property type="match status" value="1"/>
</dbReference>
<dbReference type="PRINTS" id="PR00245">
    <property type="entry name" value="OLFACTORYR"/>
</dbReference>
<dbReference type="PANTHER" id="PTHR48018">
    <property type="entry name" value="OLFACTORY RECEPTOR"/>
    <property type="match status" value="1"/>
</dbReference>
<evidence type="ECO:0000256" key="11">
    <source>
        <dbReference type="RuleBase" id="RU363047"/>
    </source>
</evidence>
<feature type="transmembrane region" description="Helical" evidence="11">
    <location>
        <begin position="100"/>
        <end position="123"/>
    </location>
</feature>
<dbReference type="GO" id="GO:0004984">
    <property type="term" value="F:olfactory receptor activity"/>
    <property type="evidence" value="ECO:0007669"/>
    <property type="project" value="InterPro"/>
</dbReference>
<feature type="transmembrane region" description="Helical" evidence="11">
    <location>
        <begin position="243"/>
        <end position="266"/>
    </location>
</feature>
<feature type="non-terminal residue" evidence="13">
    <location>
        <position position="312"/>
    </location>
</feature>
<dbReference type="InterPro" id="IPR000725">
    <property type="entry name" value="Olfact_rcpt"/>
</dbReference>
<evidence type="ECO:0000256" key="1">
    <source>
        <dbReference type="ARBA" id="ARBA00002936"/>
    </source>
</evidence>
<evidence type="ECO:0000256" key="4">
    <source>
        <dbReference type="ARBA" id="ARBA00022989"/>
    </source>
</evidence>
<dbReference type="AlphaFoldDB" id="A0A852JD56"/>
<dbReference type="FunFam" id="1.20.1070.10:FF:000003">
    <property type="entry name" value="Olfactory receptor"/>
    <property type="match status" value="1"/>
</dbReference>
<keyword evidence="9 10" id="KW-0807">Transducer</keyword>
<keyword evidence="6 11" id="KW-0472">Membrane</keyword>
<dbReference type="OrthoDB" id="9011197at2759"/>
<comment type="caution">
    <text evidence="13">The sequence shown here is derived from an EMBL/GenBank/DDBJ whole genome shotgun (WGS) entry which is preliminary data.</text>
</comment>
<evidence type="ECO:0000256" key="6">
    <source>
        <dbReference type="ARBA" id="ARBA00023136"/>
    </source>
</evidence>
<dbReference type="GO" id="GO:0005886">
    <property type="term" value="C:plasma membrane"/>
    <property type="evidence" value="ECO:0007669"/>
    <property type="project" value="UniProtKB-SubCell"/>
</dbReference>
<dbReference type="EMBL" id="WAAF01015162">
    <property type="protein sequence ID" value="NXX47599.1"/>
    <property type="molecule type" value="Genomic_DNA"/>
</dbReference>
<keyword evidence="14" id="KW-1185">Reference proteome</keyword>
<keyword evidence="11" id="KW-0552">Olfaction</keyword>
<evidence type="ECO:0000256" key="9">
    <source>
        <dbReference type="ARBA" id="ARBA00023224"/>
    </source>
</evidence>
<feature type="transmembrane region" description="Helical" evidence="11">
    <location>
        <begin position="278"/>
        <end position="297"/>
    </location>
</feature>
<reference evidence="13" key="1">
    <citation type="submission" date="2020-02" db="EMBL/GenBank/DDBJ databases">
        <title>Bird 10,000 Genomes (B10K) Project - Family phase.</title>
        <authorList>
            <person name="Zhang G."/>
        </authorList>
    </citation>
    <scope>NUCLEOTIDE SEQUENCE</scope>
    <source>
        <strain evidence="13">B10K-DU-002-37</strain>
        <tissue evidence="13">Muscle</tissue>
    </source>
</reference>
<evidence type="ECO:0000256" key="3">
    <source>
        <dbReference type="ARBA" id="ARBA00022692"/>
    </source>
</evidence>
<dbReference type="CDD" id="cd15230">
    <property type="entry name" value="7tmA_OR5-like"/>
    <property type="match status" value="1"/>
</dbReference>
<feature type="transmembrane region" description="Helical" evidence="11">
    <location>
        <begin position="206"/>
        <end position="231"/>
    </location>
</feature>
<sequence length="312" mass="33909">AFSRSHPVMAGNSSLGGFVLLGITDSPQAQSLLFGLFLLVYLVTLVGNAGVVVLVGVAGSLHTPMYFFLAHFSLADVCYSTVISPRLLADLLSEERTISFAACAAQFHGFSFFATAECHLLAVMAYDRHLAICSPLLYVTVFSGRLCWHLVASSYLVAFLSATTYTSCVFGGSFCGPNQIDHFFCDASPVLQLCCSDTRSREVVVLALVALNGASTSLVILLSYFSILCTVLRMSSAQSRCRAFKTCTSHLVALSLFYGTLLFMYLQPMSSHGRLDKVVSIFYTLVTPMLNPLIYSLRNKEVKDALGKCGRR</sequence>
<feature type="transmembrane region" description="Helical" evidence="11">
    <location>
        <begin position="65"/>
        <end position="88"/>
    </location>
</feature>
<dbReference type="SUPFAM" id="SSF81321">
    <property type="entry name" value="Family A G protein-coupled receptor-like"/>
    <property type="match status" value="1"/>
</dbReference>
<dbReference type="PRINTS" id="PR00237">
    <property type="entry name" value="GPCRRHODOPSN"/>
</dbReference>
<keyword evidence="5 10" id="KW-0297">G-protein coupled receptor</keyword>
<organism evidence="13 14">
    <name type="scientific">Tricholaema leucomelas</name>
    <name type="common">pied barbet</name>
    <dbReference type="NCBI Taxonomy" id="240729"/>
    <lineage>
        <taxon>Eukaryota</taxon>
        <taxon>Metazoa</taxon>
        <taxon>Chordata</taxon>
        <taxon>Craniata</taxon>
        <taxon>Vertebrata</taxon>
        <taxon>Euteleostomi</taxon>
        <taxon>Archelosauria</taxon>
        <taxon>Archosauria</taxon>
        <taxon>Dinosauria</taxon>
        <taxon>Saurischia</taxon>
        <taxon>Theropoda</taxon>
        <taxon>Coelurosauria</taxon>
        <taxon>Aves</taxon>
        <taxon>Neognathae</taxon>
        <taxon>Neoaves</taxon>
        <taxon>Telluraves</taxon>
        <taxon>Coraciimorphae</taxon>
        <taxon>Piciformes</taxon>
        <taxon>Lybiidae</taxon>
        <taxon>Tricholaema lacrymosa</taxon>
    </lineage>
</organism>
<comment type="subcellular location">
    <subcellularLocation>
        <location evidence="11">Cell membrane</location>
        <topology evidence="11">Multi-pass membrane protein</topology>
    </subcellularLocation>
    <subcellularLocation>
        <location evidence="2">Membrane</location>
        <topology evidence="2">Multi-pass membrane protein</topology>
    </subcellularLocation>
</comment>
<feature type="transmembrane region" description="Helical" evidence="11">
    <location>
        <begin position="129"/>
        <end position="148"/>
    </location>
</feature>
<name>A0A852JD56_9PICI</name>
<dbReference type="PROSITE" id="PS50262">
    <property type="entry name" value="G_PROTEIN_RECEP_F1_2"/>
    <property type="match status" value="1"/>
</dbReference>
<dbReference type="InterPro" id="IPR017452">
    <property type="entry name" value="GPCR_Rhodpsn_7TM"/>
</dbReference>
<dbReference type="Pfam" id="PF13853">
    <property type="entry name" value="7tm_4"/>
    <property type="match status" value="1"/>
</dbReference>
<evidence type="ECO:0000256" key="2">
    <source>
        <dbReference type="ARBA" id="ARBA00004141"/>
    </source>
</evidence>
<keyword evidence="7 10" id="KW-0675">Receptor</keyword>
<evidence type="ECO:0000259" key="12">
    <source>
        <dbReference type="PROSITE" id="PS50262"/>
    </source>
</evidence>
<accession>A0A852JD56</accession>
<feature type="transmembrane region" description="Helical" evidence="11">
    <location>
        <begin position="36"/>
        <end position="59"/>
    </location>
</feature>
<evidence type="ECO:0000256" key="7">
    <source>
        <dbReference type="ARBA" id="ARBA00023170"/>
    </source>
</evidence>
<evidence type="ECO:0000256" key="5">
    <source>
        <dbReference type="ARBA" id="ARBA00023040"/>
    </source>
</evidence>
<gene>
    <name evidence="13" type="ORF">TRILEU_R03067</name>
</gene>